<dbReference type="PANTHER" id="PTHR21716:SF64">
    <property type="entry name" value="AI-2 TRANSPORT PROTEIN TQSA"/>
    <property type="match status" value="1"/>
</dbReference>
<comment type="similarity">
    <text evidence="2">Belongs to the autoinducer-2 exporter (AI-2E) (TC 2.A.86) family.</text>
</comment>
<evidence type="ECO:0000256" key="2">
    <source>
        <dbReference type="ARBA" id="ARBA00009773"/>
    </source>
</evidence>
<dbReference type="EMBL" id="CP060697">
    <property type="protein sequence ID" value="QNM83503.1"/>
    <property type="molecule type" value="Genomic_DNA"/>
</dbReference>
<dbReference type="Pfam" id="PF01594">
    <property type="entry name" value="AI-2E_transport"/>
    <property type="match status" value="1"/>
</dbReference>
<feature type="transmembrane region" description="Helical" evidence="6">
    <location>
        <begin position="220"/>
        <end position="247"/>
    </location>
</feature>
<feature type="transmembrane region" description="Helical" evidence="6">
    <location>
        <begin position="30"/>
        <end position="49"/>
    </location>
</feature>
<dbReference type="AlphaFoldDB" id="A0A7G9L4F4"/>
<feature type="transmembrane region" description="Helical" evidence="6">
    <location>
        <begin position="61"/>
        <end position="81"/>
    </location>
</feature>
<dbReference type="Proteomes" id="UP000515861">
    <property type="component" value="Chromosome"/>
</dbReference>
<gene>
    <name evidence="7" type="ORF">H8M03_04000</name>
</gene>
<dbReference type="PANTHER" id="PTHR21716">
    <property type="entry name" value="TRANSMEMBRANE PROTEIN"/>
    <property type="match status" value="1"/>
</dbReference>
<keyword evidence="4 6" id="KW-1133">Transmembrane helix</keyword>
<keyword evidence="8" id="KW-1185">Reference proteome</keyword>
<evidence type="ECO:0000256" key="3">
    <source>
        <dbReference type="ARBA" id="ARBA00022692"/>
    </source>
</evidence>
<feature type="transmembrane region" description="Helical" evidence="6">
    <location>
        <begin position="192"/>
        <end position="214"/>
    </location>
</feature>
<dbReference type="KEGG" id="ssau:H8M03_04000"/>
<evidence type="ECO:0000256" key="1">
    <source>
        <dbReference type="ARBA" id="ARBA00004141"/>
    </source>
</evidence>
<evidence type="ECO:0000313" key="8">
    <source>
        <dbReference type="Proteomes" id="UP000515861"/>
    </source>
</evidence>
<comment type="subcellular location">
    <subcellularLocation>
        <location evidence="1">Membrane</location>
        <topology evidence="1">Multi-pass membrane protein</topology>
    </subcellularLocation>
</comment>
<accession>A0A7G9L4F4</accession>
<feature type="transmembrane region" description="Helical" evidence="6">
    <location>
        <begin position="259"/>
        <end position="277"/>
    </location>
</feature>
<keyword evidence="5 6" id="KW-0472">Membrane</keyword>
<protein>
    <submittedName>
        <fullName evidence="7">AI-2E family transporter</fullName>
    </submittedName>
</protein>
<proteinExistence type="inferred from homology"/>
<reference evidence="7 8" key="1">
    <citation type="submission" date="2020-08" db="EMBL/GenBank/DDBJ databases">
        <title>Sphingomonas sp. sand1-3 16S ribosomal RNA gene Genome sequencing and assembly.</title>
        <authorList>
            <person name="Kang M."/>
        </authorList>
    </citation>
    <scope>NUCLEOTIDE SEQUENCE [LARGE SCALE GENOMIC DNA]</scope>
    <source>
        <strain evidence="8">sand1-3</strain>
    </source>
</reference>
<evidence type="ECO:0000256" key="5">
    <source>
        <dbReference type="ARBA" id="ARBA00023136"/>
    </source>
</evidence>
<keyword evidence="3 6" id="KW-0812">Transmembrane</keyword>
<evidence type="ECO:0000313" key="7">
    <source>
        <dbReference type="EMBL" id="QNM83503.1"/>
    </source>
</evidence>
<feature type="transmembrane region" description="Helical" evidence="6">
    <location>
        <begin position="297"/>
        <end position="321"/>
    </location>
</feature>
<organism evidence="7 8">
    <name type="scientific">Sphingomonas sabuli</name>
    <dbReference type="NCBI Taxonomy" id="2764186"/>
    <lineage>
        <taxon>Bacteria</taxon>
        <taxon>Pseudomonadati</taxon>
        <taxon>Pseudomonadota</taxon>
        <taxon>Alphaproteobacteria</taxon>
        <taxon>Sphingomonadales</taxon>
        <taxon>Sphingomonadaceae</taxon>
        <taxon>Sphingomonas</taxon>
    </lineage>
</organism>
<dbReference type="GO" id="GO:0016020">
    <property type="term" value="C:membrane"/>
    <property type="evidence" value="ECO:0007669"/>
    <property type="project" value="UniProtKB-SubCell"/>
</dbReference>
<evidence type="ECO:0000256" key="4">
    <source>
        <dbReference type="ARBA" id="ARBA00022989"/>
    </source>
</evidence>
<dbReference type="GO" id="GO:0055085">
    <property type="term" value="P:transmembrane transport"/>
    <property type="evidence" value="ECO:0007669"/>
    <property type="project" value="TreeGrafter"/>
</dbReference>
<dbReference type="RefSeq" id="WP_187480458.1">
    <property type="nucleotide sequence ID" value="NZ_CP060697.1"/>
</dbReference>
<dbReference type="InterPro" id="IPR002549">
    <property type="entry name" value="AI-2E-like"/>
</dbReference>
<evidence type="ECO:0000256" key="6">
    <source>
        <dbReference type="SAM" id="Phobius"/>
    </source>
</evidence>
<sequence length="357" mass="38131">MAKRSGDVAMVVTGTAAGIALLYFLRPILIPLILALVLAVLVSAVERFIRNRSDNAPRWAPPLVAGLLVLFGAVVASMVIAQGTAQIVTQAPALIGRIDTIVHDLSRGAGIEREISIATLVGSINIPQLAGQLAGSVSNLVSSLLLMLTYFLFIIAGRAKTRKKFAHLSELPSSSGRIEAAAGRVADDIETYIWVQTVTGLMICVPAAIAMFAIGLDNTLFWTVILFLLSFIPILGVTVGSVVPALFALLQYTTWWQAAFVFGAIQVAAFVVGNLIYPRMQAKTQNIDPIATLLSLAFWGWLWGLAGAFLAVPMTLIVMFACAHFPNARWVAVLLSNDGRVAVPGEKPEAIAEKGER</sequence>
<name>A0A7G9L4F4_9SPHN</name>
<feature type="transmembrane region" description="Helical" evidence="6">
    <location>
        <begin position="137"/>
        <end position="156"/>
    </location>
</feature>